<organism evidence="5 6">
    <name type="scientific">Jiella pelagia</name>
    <dbReference type="NCBI Taxonomy" id="2986949"/>
    <lineage>
        <taxon>Bacteria</taxon>
        <taxon>Pseudomonadati</taxon>
        <taxon>Pseudomonadota</taxon>
        <taxon>Alphaproteobacteria</taxon>
        <taxon>Hyphomicrobiales</taxon>
        <taxon>Aurantimonadaceae</taxon>
        <taxon>Jiella</taxon>
    </lineage>
</organism>
<evidence type="ECO:0000313" key="6">
    <source>
        <dbReference type="Proteomes" id="UP001164020"/>
    </source>
</evidence>
<evidence type="ECO:0000256" key="1">
    <source>
        <dbReference type="ARBA" id="ARBA00023012"/>
    </source>
</evidence>
<accession>A0ABY7BXZ1</accession>
<dbReference type="SUPFAM" id="SSF47226">
    <property type="entry name" value="Histidine-containing phosphotransfer domain, HPT domain"/>
    <property type="match status" value="1"/>
</dbReference>
<keyword evidence="6" id="KW-1185">Reference proteome</keyword>
<gene>
    <name evidence="5" type="ORF">OH818_25420</name>
</gene>
<sequence>MSRLIEREHEGKSAPQGRADGSMLPSRRSPIDLVHLARQTAGDRALEAEVLGLLVIQIDRARPAILAADPEERRRLTHALKGAARNLGAFRLADAAAALERDPGDTALIEDLLAEFDRTGGFAKDLSGG</sequence>
<evidence type="ECO:0000256" key="2">
    <source>
        <dbReference type="PROSITE-ProRule" id="PRU00110"/>
    </source>
</evidence>
<protein>
    <submittedName>
        <fullName evidence="5">Hpt domain-containing protein</fullName>
    </submittedName>
</protein>
<dbReference type="PROSITE" id="PS50894">
    <property type="entry name" value="HPT"/>
    <property type="match status" value="1"/>
</dbReference>
<reference evidence="5" key="1">
    <citation type="submission" date="2022-12" db="EMBL/GenBank/DDBJ databases">
        <title>Jiella pelagia sp. nov., isolated from phosphonate enriched culture of Northwest Pacific surface seawater.</title>
        <authorList>
            <person name="Shin D.Y."/>
            <person name="Hwang C.Y."/>
        </authorList>
    </citation>
    <scope>NUCLEOTIDE SEQUENCE</scope>
    <source>
        <strain evidence="5">HL-NP1</strain>
    </source>
</reference>
<dbReference type="InterPro" id="IPR036641">
    <property type="entry name" value="HPT_dom_sf"/>
</dbReference>
<evidence type="ECO:0000259" key="4">
    <source>
        <dbReference type="PROSITE" id="PS50894"/>
    </source>
</evidence>
<evidence type="ECO:0000313" key="5">
    <source>
        <dbReference type="EMBL" id="WAP68583.1"/>
    </source>
</evidence>
<name>A0ABY7BXZ1_9HYPH</name>
<dbReference type="Proteomes" id="UP001164020">
    <property type="component" value="Chromosome"/>
</dbReference>
<feature type="region of interest" description="Disordered" evidence="3">
    <location>
        <begin position="1"/>
        <end position="26"/>
    </location>
</feature>
<dbReference type="InterPro" id="IPR008207">
    <property type="entry name" value="Sig_transdc_His_kin_Hpt_dom"/>
</dbReference>
<feature type="compositionally biased region" description="Basic and acidic residues" evidence="3">
    <location>
        <begin position="1"/>
        <end position="12"/>
    </location>
</feature>
<proteinExistence type="predicted"/>
<dbReference type="Gene3D" id="1.20.120.160">
    <property type="entry name" value="HPT domain"/>
    <property type="match status" value="1"/>
</dbReference>
<dbReference type="EMBL" id="CP114029">
    <property type="protein sequence ID" value="WAP68583.1"/>
    <property type="molecule type" value="Genomic_DNA"/>
</dbReference>
<evidence type="ECO:0000256" key="3">
    <source>
        <dbReference type="SAM" id="MobiDB-lite"/>
    </source>
</evidence>
<keyword evidence="2" id="KW-0597">Phosphoprotein</keyword>
<feature type="modified residue" description="Phosphohistidine" evidence="2">
    <location>
        <position position="78"/>
    </location>
</feature>
<dbReference type="RefSeq" id="WP_268881005.1">
    <property type="nucleotide sequence ID" value="NZ_CP114029.1"/>
</dbReference>
<dbReference type="Pfam" id="PF01627">
    <property type="entry name" value="Hpt"/>
    <property type="match status" value="1"/>
</dbReference>
<keyword evidence="1" id="KW-0902">Two-component regulatory system</keyword>
<feature type="domain" description="HPt" evidence="4">
    <location>
        <begin position="39"/>
        <end position="129"/>
    </location>
</feature>